<dbReference type="Pfam" id="PF03958">
    <property type="entry name" value="Secretin_N"/>
    <property type="match status" value="1"/>
</dbReference>
<comment type="similarity">
    <text evidence="2">Belongs to the bacterial secretin family.</text>
</comment>
<keyword evidence="1" id="KW-0732">Signal</keyword>
<evidence type="ECO:0000256" key="2">
    <source>
        <dbReference type="RuleBase" id="RU004003"/>
    </source>
</evidence>
<evidence type="ECO:0000256" key="3">
    <source>
        <dbReference type="RuleBase" id="RU004004"/>
    </source>
</evidence>
<dbReference type="Pfam" id="PF00263">
    <property type="entry name" value="Secretin"/>
    <property type="match status" value="1"/>
</dbReference>
<comment type="caution">
    <text evidence="7">The sequence shown here is derived from an EMBL/GenBank/DDBJ whole genome shotgun (WGS) entry which is preliminary data.</text>
</comment>
<organism evidence="7 8">
    <name type="scientific">Leptothrix discophora</name>
    <dbReference type="NCBI Taxonomy" id="89"/>
    <lineage>
        <taxon>Bacteria</taxon>
        <taxon>Pseudomonadati</taxon>
        <taxon>Pseudomonadota</taxon>
        <taxon>Betaproteobacteria</taxon>
        <taxon>Burkholderiales</taxon>
        <taxon>Sphaerotilaceae</taxon>
        <taxon>Leptothrix</taxon>
    </lineage>
</organism>
<gene>
    <name evidence="7" type="ORF">Q8X39_17965</name>
</gene>
<feature type="compositionally biased region" description="Low complexity" evidence="4">
    <location>
        <begin position="535"/>
        <end position="545"/>
    </location>
</feature>
<feature type="domain" description="NolW-like" evidence="6">
    <location>
        <begin position="138"/>
        <end position="190"/>
    </location>
</feature>
<dbReference type="InterPro" id="IPR050810">
    <property type="entry name" value="Bact_Secretion_Sys_Channel"/>
</dbReference>
<evidence type="ECO:0000259" key="6">
    <source>
        <dbReference type="Pfam" id="PF03958"/>
    </source>
</evidence>
<evidence type="ECO:0000259" key="5">
    <source>
        <dbReference type="Pfam" id="PF00263"/>
    </source>
</evidence>
<keyword evidence="3" id="KW-0813">Transport</keyword>
<dbReference type="Gene3D" id="3.30.1370.120">
    <property type="match status" value="1"/>
</dbReference>
<evidence type="ECO:0000256" key="1">
    <source>
        <dbReference type="ARBA" id="ARBA00022729"/>
    </source>
</evidence>
<feature type="domain" description="Type II/III secretion system secretin-like" evidence="5">
    <location>
        <begin position="260"/>
        <end position="448"/>
    </location>
</feature>
<feature type="compositionally biased region" description="Gly residues" evidence="4">
    <location>
        <begin position="297"/>
        <end position="320"/>
    </location>
</feature>
<dbReference type="RefSeq" id="WP_305751069.1">
    <property type="nucleotide sequence ID" value="NZ_JAUZEE010000012.1"/>
</dbReference>
<dbReference type="PANTHER" id="PTHR30332">
    <property type="entry name" value="PROBABLE GENERAL SECRETION PATHWAY PROTEIN D"/>
    <property type="match status" value="1"/>
</dbReference>
<evidence type="ECO:0000313" key="8">
    <source>
        <dbReference type="Proteomes" id="UP001235760"/>
    </source>
</evidence>
<dbReference type="Proteomes" id="UP001235760">
    <property type="component" value="Unassembled WGS sequence"/>
</dbReference>
<reference evidence="7 8" key="1">
    <citation type="submission" date="2023-08" db="EMBL/GenBank/DDBJ databases">
        <authorList>
            <person name="Roldan D.M."/>
            <person name="Menes R.J."/>
        </authorList>
    </citation>
    <scope>NUCLEOTIDE SEQUENCE [LARGE SCALE GENOMIC DNA]</scope>
    <source>
        <strain evidence="7 8">CCM 2812</strain>
    </source>
</reference>
<dbReference type="InterPro" id="IPR004846">
    <property type="entry name" value="T2SS/T3SS_dom"/>
</dbReference>
<proteinExistence type="inferred from homology"/>
<protein>
    <submittedName>
        <fullName evidence="7">Type II and III secretion system protein</fullName>
    </submittedName>
</protein>
<dbReference type="EMBL" id="JAUZEE010000012">
    <property type="protein sequence ID" value="MDP4302528.1"/>
    <property type="molecule type" value="Genomic_DNA"/>
</dbReference>
<accession>A0ABT9G7R9</accession>
<sequence>MLALFALASPAVVRAQAGAVPVQDGETVWLAQAQPARLAPEVAARPITLRLRDVPLRTALEALAQAAGVRFLPDPEVRLDLRATLFIEGSAFADALDALLTSQQLALRPLDARTLLVYPDTPAKRRVHAELQTRRWALDHVDATAMATTLKTLLRTTASVTLDKGNALVLRDTPDALALADRVIAAHDRPYDDVVVDVQLIEVSRQRLSQLGIAWPTALTLAPPSGVATLGDLRASRSDGWRFTPLGWTANLQLQDLPGEVLAQPSVRARHKEKATLLVGDKVPVITNQVAQQPGAVAGGTTGGATTGDTTGGATGGAAGGNTGSGNSNLLITGSVQYLDVGLKLEVEPQLHGDGDIGLKLSLELSRIRSTLTTASGQAYQLATRQAQTSMRLRDGETQWFGGLIDQQDRDTVAGLPVLSQMPVAGRLFASHGNDDNQTELLMAVTPRRVNAADAPRAAVMAIDSGEDARLRSRALGQAVATPAGAPITVDTTGRSSIGAVGRLPDPATIAPLVGDMPGLPAQMPRPEPGRRPRGSAAPEETAPR</sequence>
<evidence type="ECO:0000256" key="4">
    <source>
        <dbReference type="SAM" id="MobiDB-lite"/>
    </source>
</evidence>
<evidence type="ECO:0000313" key="7">
    <source>
        <dbReference type="EMBL" id="MDP4302528.1"/>
    </source>
</evidence>
<comment type="subcellular location">
    <subcellularLocation>
        <location evidence="3">Cell outer membrane</location>
    </subcellularLocation>
</comment>
<keyword evidence="8" id="KW-1185">Reference proteome</keyword>
<feature type="region of interest" description="Disordered" evidence="4">
    <location>
        <begin position="295"/>
        <end position="320"/>
    </location>
</feature>
<name>A0ABT9G7R9_LEPDI</name>
<dbReference type="InterPro" id="IPR038591">
    <property type="entry name" value="NolW-like_sf"/>
</dbReference>
<feature type="region of interest" description="Disordered" evidence="4">
    <location>
        <begin position="509"/>
        <end position="545"/>
    </location>
</feature>
<dbReference type="InterPro" id="IPR005644">
    <property type="entry name" value="NolW-like"/>
</dbReference>
<dbReference type="PANTHER" id="PTHR30332:SF17">
    <property type="entry name" value="TYPE IV PILIATION SYSTEM PROTEIN DR_0774-RELATED"/>
    <property type="match status" value="1"/>
</dbReference>